<feature type="domain" description="C2H2-type" evidence="1">
    <location>
        <begin position="50"/>
        <end position="72"/>
    </location>
</feature>
<evidence type="ECO:0000259" key="1">
    <source>
        <dbReference type="SMART" id="SM00355"/>
    </source>
</evidence>
<evidence type="ECO:0000313" key="3">
    <source>
        <dbReference type="Proteomes" id="UP001433268"/>
    </source>
</evidence>
<dbReference type="SMART" id="SM00355">
    <property type="entry name" value="ZnF_C2H2"/>
    <property type="match status" value="3"/>
</dbReference>
<feature type="domain" description="C2H2-type" evidence="1">
    <location>
        <begin position="15"/>
        <end position="42"/>
    </location>
</feature>
<dbReference type="Proteomes" id="UP001433268">
    <property type="component" value="Unassembled WGS sequence"/>
</dbReference>
<proteinExistence type="predicted"/>
<dbReference type="InterPro" id="IPR013087">
    <property type="entry name" value="Znf_C2H2_type"/>
</dbReference>
<gene>
    <name evidence="2" type="ORF">PG997_012984</name>
</gene>
<feature type="domain" description="C2H2-type" evidence="1">
    <location>
        <begin position="79"/>
        <end position="107"/>
    </location>
</feature>
<keyword evidence="3" id="KW-1185">Reference proteome</keyword>
<protein>
    <recommendedName>
        <fullName evidence="1">C2H2-type domain-containing protein</fullName>
    </recommendedName>
</protein>
<comment type="caution">
    <text evidence="2">The sequence shown here is derived from an EMBL/GenBank/DDBJ whole genome shotgun (WGS) entry which is preliminary data.</text>
</comment>
<organism evidence="2 3">
    <name type="scientific">Apiospora hydei</name>
    <dbReference type="NCBI Taxonomy" id="1337664"/>
    <lineage>
        <taxon>Eukaryota</taxon>
        <taxon>Fungi</taxon>
        <taxon>Dikarya</taxon>
        <taxon>Ascomycota</taxon>
        <taxon>Pezizomycotina</taxon>
        <taxon>Sordariomycetes</taxon>
        <taxon>Xylariomycetidae</taxon>
        <taxon>Amphisphaeriales</taxon>
        <taxon>Apiosporaceae</taxon>
        <taxon>Apiospora</taxon>
    </lineage>
</organism>
<evidence type="ECO:0000313" key="2">
    <source>
        <dbReference type="EMBL" id="KAK8066237.1"/>
    </source>
</evidence>
<sequence length="226" mass="25307">MSDGSGGSQQQVNTWHCSREGCDWTTTLDDKCGMRHHNKTQHLRRHAHRHRCSECAYTSARLDSVRTHEFKHHNINTEWVCHQPNCKRYGEGLLSEKALRNHLQGVHHGVTMEENANPAQRQGVEPGVAEQPDGAAAPVLAPVQQPVVRQQQTPVAAAPAAPVVEDAGNVEQQMNRVVDDLYTIDMKILDMRVNSPEEFKQSRELLSAKIARMAVMVGFVQGRINQ</sequence>
<name>A0ABR1V4X8_9PEZI</name>
<dbReference type="RefSeq" id="XP_066662990.1">
    <property type="nucleotide sequence ID" value="XM_066817298.1"/>
</dbReference>
<dbReference type="GeneID" id="92050358"/>
<reference evidence="2 3" key="1">
    <citation type="submission" date="2023-01" db="EMBL/GenBank/DDBJ databases">
        <title>Analysis of 21 Apiospora genomes using comparative genomics revels a genus with tremendous synthesis potential of carbohydrate active enzymes and secondary metabolites.</title>
        <authorList>
            <person name="Sorensen T."/>
        </authorList>
    </citation>
    <scope>NUCLEOTIDE SEQUENCE [LARGE SCALE GENOMIC DNA]</scope>
    <source>
        <strain evidence="2 3">CBS 114990</strain>
    </source>
</reference>
<dbReference type="EMBL" id="JAQQWN010000009">
    <property type="protein sequence ID" value="KAK8066237.1"/>
    <property type="molecule type" value="Genomic_DNA"/>
</dbReference>
<accession>A0ABR1V4X8</accession>